<dbReference type="GO" id="GO:1990904">
    <property type="term" value="C:ribonucleoprotein complex"/>
    <property type="evidence" value="ECO:0007669"/>
    <property type="project" value="UniProtKB-KW"/>
</dbReference>
<name>C7M1G8_ACIFD</name>
<keyword evidence="4 7" id="KW-0689">Ribosomal protein</keyword>
<accession>C7M1G8</accession>
<proteinExistence type="inferred from homology"/>
<dbReference type="GO" id="GO:0005840">
    <property type="term" value="C:ribosome"/>
    <property type="evidence" value="ECO:0007669"/>
    <property type="project" value="UniProtKB-KW"/>
</dbReference>
<reference evidence="9 10" key="1">
    <citation type="journal article" date="2009" name="Stand. Genomic Sci.">
        <title>Complete genome sequence of Acidimicrobium ferrooxidans type strain (ICP).</title>
        <authorList>
            <person name="Clum A."/>
            <person name="Nolan M."/>
            <person name="Lang E."/>
            <person name="Glavina Del Rio T."/>
            <person name="Tice H."/>
            <person name="Copeland A."/>
            <person name="Cheng J.F."/>
            <person name="Lucas S."/>
            <person name="Chen F."/>
            <person name="Bruce D."/>
            <person name="Goodwin L."/>
            <person name="Pitluck S."/>
            <person name="Ivanova N."/>
            <person name="Mavrommatis K."/>
            <person name="Mikhailova N."/>
            <person name="Pati A."/>
            <person name="Chen A."/>
            <person name="Palaniappan K."/>
            <person name="Goker M."/>
            <person name="Spring S."/>
            <person name="Land M."/>
            <person name="Hauser L."/>
            <person name="Chang Y.J."/>
            <person name="Jeffries C.C."/>
            <person name="Chain P."/>
            <person name="Bristow J."/>
            <person name="Eisen J.A."/>
            <person name="Markowitz V."/>
            <person name="Hugenholtz P."/>
            <person name="Kyrpides N.C."/>
            <person name="Klenk H.P."/>
            <person name="Lapidus A."/>
        </authorList>
    </citation>
    <scope>NUCLEOTIDE SEQUENCE [LARGE SCALE GENOMIC DNA]</scope>
    <source>
        <strain evidence="10">DSM 10331 / JCM 15462 / NBRC 103882 / ICP</strain>
    </source>
</reference>
<evidence type="ECO:0000256" key="7">
    <source>
        <dbReference type="HAMAP-Rule" id="MF_00503"/>
    </source>
</evidence>
<dbReference type="InterPro" id="IPR020594">
    <property type="entry name" value="Ribosomal_bL9_bac/chp"/>
</dbReference>
<keyword evidence="5 7" id="KW-0687">Ribonucleoprotein</keyword>
<dbReference type="eggNOG" id="COG0359">
    <property type="taxonomic scope" value="Bacteria"/>
</dbReference>
<dbReference type="GO" id="GO:0006412">
    <property type="term" value="P:translation"/>
    <property type="evidence" value="ECO:0007669"/>
    <property type="project" value="UniProtKB-UniRule"/>
</dbReference>
<evidence type="ECO:0000256" key="4">
    <source>
        <dbReference type="ARBA" id="ARBA00022980"/>
    </source>
</evidence>
<evidence type="ECO:0000256" key="3">
    <source>
        <dbReference type="ARBA" id="ARBA00022884"/>
    </source>
</evidence>
<keyword evidence="2 7" id="KW-0699">rRNA-binding</keyword>
<dbReference type="SUPFAM" id="SSF55658">
    <property type="entry name" value="L9 N-domain-like"/>
    <property type="match status" value="1"/>
</dbReference>
<comment type="similarity">
    <text evidence="1 7">Belongs to the bacterial ribosomal protein bL9 family.</text>
</comment>
<evidence type="ECO:0000256" key="1">
    <source>
        <dbReference type="ARBA" id="ARBA00010605"/>
    </source>
</evidence>
<organism evidence="9 10">
    <name type="scientific">Acidimicrobium ferrooxidans (strain DSM 10331 / JCM 15462 / NBRC 103882 / ICP)</name>
    <dbReference type="NCBI Taxonomy" id="525909"/>
    <lineage>
        <taxon>Bacteria</taxon>
        <taxon>Bacillati</taxon>
        <taxon>Actinomycetota</taxon>
        <taxon>Acidimicrobiia</taxon>
        <taxon>Acidimicrobiales</taxon>
        <taxon>Acidimicrobiaceae</taxon>
        <taxon>Acidimicrobium</taxon>
    </lineage>
</organism>
<evidence type="ECO:0000256" key="6">
    <source>
        <dbReference type="ARBA" id="ARBA00035292"/>
    </source>
</evidence>
<dbReference type="Proteomes" id="UP000000771">
    <property type="component" value="Chromosome"/>
</dbReference>
<dbReference type="Gene3D" id="3.10.430.100">
    <property type="entry name" value="Ribosomal protein L9, C-terminal domain"/>
    <property type="match status" value="1"/>
</dbReference>
<dbReference type="PANTHER" id="PTHR21368">
    <property type="entry name" value="50S RIBOSOMAL PROTEIN L9"/>
    <property type="match status" value="1"/>
</dbReference>
<keyword evidence="3 7" id="KW-0694">RNA-binding</keyword>
<evidence type="ECO:0000259" key="8">
    <source>
        <dbReference type="PROSITE" id="PS00651"/>
    </source>
</evidence>
<dbReference type="STRING" id="525909.Afer_0042"/>
<dbReference type="KEGG" id="afo:Afer_0042"/>
<evidence type="ECO:0000313" key="9">
    <source>
        <dbReference type="EMBL" id="ACU53017.1"/>
    </source>
</evidence>
<evidence type="ECO:0000256" key="2">
    <source>
        <dbReference type="ARBA" id="ARBA00022730"/>
    </source>
</evidence>
<sequence>MNVLLRARVQGLGDRGDIVRVADGYARNYLIPRRLAVAATPKIAHQAEAMRAKAQLARERERAEAEATARQLAGIELALSARASEEGTLFGSITAADIVRAIAEATGVTIEREHVRIPAPIKQVGEHPVVIALGHGVDVAITVSVAASER</sequence>
<dbReference type="InterPro" id="IPR036935">
    <property type="entry name" value="Ribosomal_bL9_N_sf"/>
</dbReference>
<dbReference type="HAMAP" id="MF_00503">
    <property type="entry name" value="Ribosomal_bL9"/>
    <property type="match status" value="1"/>
</dbReference>
<dbReference type="NCBIfam" id="TIGR00158">
    <property type="entry name" value="L9"/>
    <property type="match status" value="1"/>
</dbReference>
<dbReference type="GO" id="GO:0019843">
    <property type="term" value="F:rRNA binding"/>
    <property type="evidence" value="ECO:0007669"/>
    <property type="project" value="UniProtKB-UniRule"/>
</dbReference>
<gene>
    <name evidence="7" type="primary">rplI</name>
    <name evidence="9" type="ordered locus">Afer_0042</name>
</gene>
<feature type="domain" description="Ribosomal protein L9" evidence="8">
    <location>
        <begin position="13"/>
        <end position="40"/>
    </location>
</feature>
<dbReference type="InterPro" id="IPR036791">
    <property type="entry name" value="Ribosomal_bL9_C_sf"/>
</dbReference>
<dbReference type="InterPro" id="IPR000244">
    <property type="entry name" value="Ribosomal_bL9"/>
</dbReference>
<dbReference type="HOGENOM" id="CLU_078938_3_0_11"/>
<dbReference type="EMBL" id="CP001631">
    <property type="protein sequence ID" value="ACU53017.1"/>
    <property type="molecule type" value="Genomic_DNA"/>
</dbReference>
<dbReference type="AlphaFoldDB" id="C7M1G8"/>
<dbReference type="InterPro" id="IPR009027">
    <property type="entry name" value="Ribosomal_bL9/RNase_H1_N"/>
</dbReference>
<dbReference type="PROSITE" id="PS00651">
    <property type="entry name" value="RIBOSOMAL_L9"/>
    <property type="match status" value="1"/>
</dbReference>
<dbReference type="Pfam" id="PF03948">
    <property type="entry name" value="Ribosomal_L9_C"/>
    <property type="match status" value="1"/>
</dbReference>
<dbReference type="InterPro" id="IPR020069">
    <property type="entry name" value="Ribosomal_bL9_C"/>
</dbReference>
<dbReference type="OrthoDB" id="9788336at2"/>
<keyword evidence="10" id="KW-1185">Reference proteome</keyword>
<evidence type="ECO:0000313" key="10">
    <source>
        <dbReference type="Proteomes" id="UP000000771"/>
    </source>
</evidence>
<comment type="function">
    <text evidence="7">Binds to the 23S rRNA.</text>
</comment>
<dbReference type="Gene3D" id="3.40.5.10">
    <property type="entry name" value="Ribosomal protein L9, N-terminal domain"/>
    <property type="match status" value="1"/>
</dbReference>
<dbReference type="RefSeq" id="WP_012784136.1">
    <property type="nucleotide sequence ID" value="NC_013124.1"/>
</dbReference>
<dbReference type="InterPro" id="IPR020070">
    <property type="entry name" value="Ribosomal_bL9_N"/>
</dbReference>
<dbReference type="Pfam" id="PF01281">
    <property type="entry name" value="Ribosomal_L9_N"/>
    <property type="match status" value="1"/>
</dbReference>
<dbReference type="GO" id="GO:0003735">
    <property type="term" value="F:structural constituent of ribosome"/>
    <property type="evidence" value="ECO:0007669"/>
    <property type="project" value="InterPro"/>
</dbReference>
<evidence type="ECO:0000256" key="5">
    <source>
        <dbReference type="ARBA" id="ARBA00023274"/>
    </source>
</evidence>
<protein>
    <recommendedName>
        <fullName evidence="6 7">Large ribosomal subunit protein bL9</fullName>
    </recommendedName>
</protein>
<dbReference type="SUPFAM" id="SSF55653">
    <property type="entry name" value="Ribosomal protein L9 C-domain"/>
    <property type="match status" value="1"/>
</dbReference>